<keyword evidence="4" id="KW-1185">Reference proteome</keyword>
<dbReference type="AlphaFoldDB" id="A0AAE4ASJ2"/>
<keyword evidence="2" id="KW-0808">Transferase</keyword>
<comment type="caution">
    <text evidence="3">The sequence shown here is derived from an EMBL/GenBank/DDBJ whole genome shotgun (WGS) entry which is preliminary data.</text>
</comment>
<dbReference type="SUPFAM" id="SSF53335">
    <property type="entry name" value="S-adenosyl-L-methionine-dependent methyltransferases"/>
    <property type="match status" value="1"/>
</dbReference>
<keyword evidence="1" id="KW-0489">Methyltransferase</keyword>
<sequence length="235" mass="25371">MRDGRSKGLTTGAAVSNGSSDRRAFIRTHTRLWPPPHVPEIRLHLADEAMDLWEQTEEQLQEIGLPPPFWAFAWAGGQALARYLLDHPETVAGKRVLDFASGCGLVAIAAVKAGAASATATEVDVFAIDAIALNAEANGVPVTALYEDVLASPPPPADVVLAGDVFYERPMSDAVIAWLDRARAAGADVLIGDPGRTYLPKDRLEAVADYRVEVTRALEDSEVKHTTVWRLKRPA</sequence>
<dbReference type="EMBL" id="JAUSUL010000002">
    <property type="protein sequence ID" value="MDQ0315177.1"/>
    <property type="molecule type" value="Genomic_DNA"/>
</dbReference>
<evidence type="ECO:0000313" key="3">
    <source>
        <dbReference type="EMBL" id="MDQ0315177.1"/>
    </source>
</evidence>
<dbReference type="GO" id="GO:0016279">
    <property type="term" value="F:protein-lysine N-methyltransferase activity"/>
    <property type="evidence" value="ECO:0007669"/>
    <property type="project" value="TreeGrafter"/>
</dbReference>
<dbReference type="InterPro" id="IPR050078">
    <property type="entry name" value="Ribosomal_L11_MeTrfase_PrmA"/>
</dbReference>
<dbReference type="Proteomes" id="UP001229244">
    <property type="component" value="Unassembled WGS sequence"/>
</dbReference>
<dbReference type="GO" id="GO:0032259">
    <property type="term" value="P:methylation"/>
    <property type="evidence" value="ECO:0007669"/>
    <property type="project" value="UniProtKB-KW"/>
</dbReference>
<dbReference type="PANTHER" id="PTHR43648">
    <property type="entry name" value="ELECTRON TRANSFER FLAVOPROTEIN BETA SUBUNIT LYSINE METHYLTRANSFERASE"/>
    <property type="match status" value="1"/>
</dbReference>
<evidence type="ECO:0000313" key="4">
    <source>
        <dbReference type="Proteomes" id="UP001229244"/>
    </source>
</evidence>
<evidence type="ECO:0000256" key="2">
    <source>
        <dbReference type="ARBA" id="ARBA00022679"/>
    </source>
</evidence>
<evidence type="ECO:0000256" key="1">
    <source>
        <dbReference type="ARBA" id="ARBA00022603"/>
    </source>
</evidence>
<reference evidence="3" key="1">
    <citation type="submission" date="2023-07" db="EMBL/GenBank/DDBJ databases">
        <title>Genomic Encyclopedia of Type Strains, Phase IV (KMG-IV): sequencing the most valuable type-strain genomes for metagenomic binning, comparative biology and taxonomic classification.</title>
        <authorList>
            <person name="Goeker M."/>
        </authorList>
    </citation>
    <scope>NUCLEOTIDE SEQUENCE</scope>
    <source>
        <strain evidence="3">DSM 21202</strain>
    </source>
</reference>
<organism evidence="3 4">
    <name type="scientific">Amorphus orientalis</name>
    <dbReference type="NCBI Taxonomy" id="649198"/>
    <lineage>
        <taxon>Bacteria</taxon>
        <taxon>Pseudomonadati</taxon>
        <taxon>Pseudomonadota</taxon>
        <taxon>Alphaproteobacteria</taxon>
        <taxon>Hyphomicrobiales</taxon>
        <taxon>Amorphaceae</taxon>
        <taxon>Amorphus</taxon>
    </lineage>
</organism>
<accession>A0AAE4ASJ2</accession>
<gene>
    <name evidence="3" type="ORF">J2S73_001634</name>
</gene>
<dbReference type="PANTHER" id="PTHR43648:SF1">
    <property type="entry name" value="ELECTRON TRANSFER FLAVOPROTEIN BETA SUBUNIT LYSINE METHYLTRANSFERASE"/>
    <property type="match status" value="1"/>
</dbReference>
<dbReference type="InterPro" id="IPR029063">
    <property type="entry name" value="SAM-dependent_MTases_sf"/>
</dbReference>
<proteinExistence type="predicted"/>
<protein>
    <submittedName>
        <fullName evidence="3">Nicotinamide N-methyase</fullName>
    </submittedName>
</protein>
<name>A0AAE4ASJ2_9HYPH</name>
<dbReference type="Pfam" id="PF06325">
    <property type="entry name" value="PrmA"/>
    <property type="match status" value="1"/>
</dbReference>
<dbReference type="Gene3D" id="3.40.50.150">
    <property type="entry name" value="Vaccinia Virus protein VP39"/>
    <property type="match status" value="1"/>
</dbReference>